<dbReference type="Proteomes" id="UP000276133">
    <property type="component" value="Unassembled WGS sequence"/>
</dbReference>
<comment type="caution">
    <text evidence="1">The sequence shown here is derived from an EMBL/GenBank/DDBJ whole genome shotgun (WGS) entry which is preliminary data.</text>
</comment>
<keyword evidence="2" id="KW-1185">Reference proteome</keyword>
<accession>A0A3M7S3F1</accession>
<dbReference type="AlphaFoldDB" id="A0A3M7S3F1"/>
<gene>
    <name evidence="1" type="ORF">BpHYR1_046593</name>
</gene>
<reference evidence="1 2" key="1">
    <citation type="journal article" date="2018" name="Sci. Rep.">
        <title>Genomic signatures of local adaptation to the degree of environmental predictability in rotifers.</title>
        <authorList>
            <person name="Franch-Gras L."/>
            <person name="Hahn C."/>
            <person name="Garcia-Roger E.M."/>
            <person name="Carmona M.J."/>
            <person name="Serra M."/>
            <person name="Gomez A."/>
        </authorList>
    </citation>
    <scope>NUCLEOTIDE SEQUENCE [LARGE SCALE GENOMIC DNA]</scope>
    <source>
        <strain evidence="1">HYR1</strain>
    </source>
</reference>
<organism evidence="1 2">
    <name type="scientific">Brachionus plicatilis</name>
    <name type="common">Marine rotifer</name>
    <name type="synonym">Brachionus muelleri</name>
    <dbReference type="NCBI Taxonomy" id="10195"/>
    <lineage>
        <taxon>Eukaryota</taxon>
        <taxon>Metazoa</taxon>
        <taxon>Spiralia</taxon>
        <taxon>Gnathifera</taxon>
        <taxon>Rotifera</taxon>
        <taxon>Eurotatoria</taxon>
        <taxon>Monogononta</taxon>
        <taxon>Pseudotrocha</taxon>
        <taxon>Ploima</taxon>
        <taxon>Brachionidae</taxon>
        <taxon>Brachionus</taxon>
    </lineage>
</organism>
<name>A0A3M7S3F1_BRAPC</name>
<protein>
    <submittedName>
        <fullName evidence="1">Uncharacterized protein</fullName>
    </submittedName>
</protein>
<dbReference type="EMBL" id="REGN01002118">
    <property type="protein sequence ID" value="RNA30170.1"/>
    <property type="molecule type" value="Genomic_DNA"/>
</dbReference>
<proteinExistence type="predicted"/>
<sequence length="255" mass="28943">MKENKRENFTPHLRSKRINKTLCLVALQHSLYPLALLLTFWRSSLAQRLVHKVSCLTKTPTHNYVRKSNAKILIQYSIEYGIESRIEVAEPNEHIHKIVRYTARIAQLGTHYVNNKKGQPTGHKYAHYDGQSFGDLGLGGMLMRVSNGTLSNELAAIALHVNHHRLVRFEHQLRLLSYFEKNTSVEGRLKQNTLVQVARVVDAFESGLVRIDCQRSKADCDRNEPRNGAIEQGHFEVVLVLAVADRVVGGHVPVQ</sequence>
<evidence type="ECO:0000313" key="1">
    <source>
        <dbReference type="EMBL" id="RNA30170.1"/>
    </source>
</evidence>
<evidence type="ECO:0000313" key="2">
    <source>
        <dbReference type="Proteomes" id="UP000276133"/>
    </source>
</evidence>